<evidence type="ECO:0000259" key="14">
    <source>
        <dbReference type="PROSITE" id="PS50927"/>
    </source>
</evidence>
<keyword evidence="7" id="KW-0418">Kinase</keyword>
<comment type="subcellular location">
    <subcellularLocation>
        <location evidence="1">Cell membrane</location>
        <topology evidence="1">Single-pass type I membrane protein</topology>
    </subcellularLocation>
</comment>
<evidence type="ECO:0000256" key="9">
    <source>
        <dbReference type="ARBA" id="ARBA00023157"/>
    </source>
</evidence>
<proteinExistence type="predicted"/>
<feature type="transmembrane region" description="Helical" evidence="12">
    <location>
        <begin position="1416"/>
        <end position="1436"/>
    </location>
</feature>
<feature type="domain" description="Apple" evidence="15">
    <location>
        <begin position="1315"/>
        <end position="1395"/>
    </location>
</feature>
<evidence type="ECO:0000256" key="12">
    <source>
        <dbReference type="SAM" id="Phobius"/>
    </source>
</evidence>
<keyword evidence="10" id="KW-0325">Glycoprotein</keyword>
<evidence type="ECO:0000256" key="8">
    <source>
        <dbReference type="ARBA" id="ARBA00022840"/>
    </source>
</evidence>
<keyword evidence="6" id="KW-0547">Nucleotide-binding</keyword>
<evidence type="ECO:0000256" key="1">
    <source>
        <dbReference type="ARBA" id="ARBA00004251"/>
    </source>
</evidence>
<dbReference type="PANTHER" id="PTHR27002:SF1110">
    <property type="entry name" value="RECEPTOR-LIKE SERINE_THREONINE-PROTEIN KINASE"/>
    <property type="match status" value="1"/>
</dbReference>
<evidence type="ECO:0000256" key="10">
    <source>
        <dbReference type="ARBA" id="ARBA00023180"/>
    </source>
</evidence>
<evidence type="ECO:0000256" key="4">
    <source>
        <dbReference type="ARBA" id="ARBA00022679"/>
    </source>
</evidence>
<keyword evidence="17" id="KW-1185">Reference proteome</keyword>
<sequence>MILRRCDARRSTIDGSSKLVDNGETLVSAGENFEMGFFSDDAGLNKYVGIWYYKLSPRTVVWVANWNNPIQGKRIMNEDNLVVVEDGNLKVISNGHTYFSTLLGSGSNRKVELLDTGNLVLVDEGAEMWQSFRNPTDTFLPGMKMDSNLNLTDSKNGNYSFQLDQSSDKEYVIIAKQGGFRWKGSAKSGNLSLGEMPGYVAYMLSNFTNNSLESIGTFNKYRLLMNSSGEIQFYDWDKEINGWSLMWSAPNDKCDWYKYCGKFSICNSKREPVCKCLPGYKLNPPDNSKAGEFSGGCSRMSVSSCNEDTFLDLRSMKFKSAGKLFSNISTREDCRRFCLGNCMCQAYTYDDSRCLIWFTSLMYLQENYAGGFNISVRVSISDIEATRRNCKPCGINLIPYPLSSEPNCGDPLYYSFSCDDLVGQVSFHTSNGKYTVVNFDKDNKTFVIEAAHKESVGTCDDKGPVTGISWFNQSSPFKVINWCYNPEENLTSGPFSRGKDLILISWKPPLEPFCKTSEDCNDWPNSSCNMTKQGERRCICQTDYKWNGLILNCSSSSELGTQGPFIAKLASSRNQRTLVISISVVLGVITLCSISYIIYQNTRVTRSREARDIVLGNHMEHFPRRESFGEDLITADEKRRIDVPFFSLNSILVATDNFSNAAKLGQGGFGPVYKGKFLEGAELAVKRLSNHSGQGVEEFKTEVMLIAKLQHRNLVRLLGYCVEGNEKILLYEYMANKSLDTFIFDHTFCRLLDWRIRFEIILGIARGLLYLHQDSRLRIIHRDLKTSNILLDDEMNAKISDFGLARIIEGKSTEANTTRVVGTYGYMSPEYALEGLFSIKSDVFAFGVVVLEIISGKRNMEFFEEVNLTGYAWRLWMEDRALDMMDQTIVDNFEDKEVIKCVNVALLCVQEDPGDRPTMSNVVVMLGGESMTLPRPSQPHFITRRNALSTSSSSSKLYSTFNKELMVTHEEEGQYIEIYGRWNNMGQTLAPLRSSLGVEMISVNHSVSGNQSIVSSGENFELGFFLPGSSKNYYLGIWYKNVMPQTIVWVANREKPLSATDMNSVELKVLDGNLVLITESKNLFWSTNISNTISSNTLMAILSDDGNLILSDGSNSTTPLWQSFDNPTNTWLPNAKVKYDKRTNTAKILTSWKNSEDPSPGIFSVEMDQSNKQFLIKWNRTEMYSATGSWNGHIFNMMPEMSLNSDRYRFSYADNENESYFTYSLRNSSKIRLTLDVSGQIRHLIWAENLKEWQIFTSQPRQPCEVYASCGAFSICNKESATFCNCLTGFTPRSDTEWDLNDHSGGCVRKESLQCGDGKMKGGFSENPKVTLPGYSLTVPAASSEECQSTCLSNCSSCNAYAYDNNVCSIWNEVVNLKQLSPGDGSGSVIYTRLAVSDEAYSEDANSGKLSLKVKVIISGVVAVAVLLLCSFSYIYHRRIMSKKTASQQSTGGNPVPHWLNREREAQNLINENDKQSIAVPFFSLENILAATDHFSDVNKLGQGGFGPVYKGIFSDGQEIAVKRLSTQSRQGIEEFRNEVILISKLQHRNLVRLLGYCITGYEQILLYEYMSNKSLDTFIFDPTLSKSLKWKKRFEIISGISRGLLYLHEDSRLRIIHRDLKTSNILLDQQMNPKISDFGLARIVEEQTTEASTKKVVGTYGYMSPEYALEGVFSIKSDVFSLGVVILEIVTGRRNTGFYQSKEASNLLVHAWNYWKEKRALHLLDHSLLESCNPKEAMTCINVGLLCVQEDPGDRPSMSNVVMMLRSDSTSLPKPNQPAFVSRRNVSNSTSVSSGTPPSFTKIELTITVEEGR</sequence>
<evidence type="ECO:0000259" key="13">
    <source>
        <dbReference type="PROSITE" id="PS50011"/>
    </source>
</evidence>
<keyword evidence="12" id="KW-0472">Membrane</keyword>
<keyword evidence="8" id="KW-0067">ATP-binding</keyword>
<dbReference type="Gene3D" id="3.30.200.20">
    <property type="entry name" value="Phosphorylase Kinase, domain 1"/>
    <property type="match status" value="2"/>
</dbReference>
<feature type="domain" description="Bulb-type lectin" evidence="14">
    <location>
        <begin position="11"/>
        <end position="134"/>
    </location>
</feature>
<keyword evidence="3" id="KW-0723">Serine/threonine-protein kinase</keyword>
<dbReference type="CDD" id="cd14066">
    <property type="entry name" value="STKc_IRAK"/>
    <property type="match status" value="2"/>
</dbReference>
<keyword evidence="12" id="KW-0812">Transmembrane</keyword>
<evidence type="ECO:0000259" key="15">
    <source>
        <dbReference type="PROSITE" id="PS50948"/>
    </source>
</evidence>
<dbReference type="SMART" id="SM00473">
    <property type="entry name" value="PAN_AP"/>
    <property type="match status" value="2"/>
</dbReference>
<dbReference type="PROSITE" id="PS50011">
    <property type="entry name" value="PROTEIN_KINASE_DOM"/>
    <property type="match status" value="2"/>
</dbReference>
<dbReference type="EMBL" id="JAIVGD010000023">
    <property type="protein sequence ID" value="KAH0744818.1"/>
    <property type="molecule type" value="Genomic_DNA"/>
</dbReference>
<dbReference type="SUPFAM" id="SSF56112">
    <property type="entry name" value="Protein kinase-like (PK-like)"/>
    <property type="match status" value="2"/>
</dbReference>
<dbReference type="PROSITE" id="PS00108">
    <property type="entry name" value="PROTEIN_KINASE_ST"/>
    <property type="match status" value="2"/>
</dbReference>
<dbReference type="PROSITE" id="PS50927">
    <property type="entry name" value="BULB_LECTIN"/>
    <property type="match status" value="2"/>
</dbReference>
<dbReference type="PROSITE" id="PS50948">
    <property type="entry name" value="PAN"/>
    <property type="match status" value="2"/>
</dbReference>
<dbReference type="InterPro" id="IPR001480">
    <property type="entry name" value="Bulb-type_lectin_dom"/>
</dbReference>
<dbReference type="Pfam" id="PF01453">
    <property type="entry name" value="B_lectin"/>
    <property type="match status" value="2"/>
</dbReference>
<evidence type="ECO:0000256" key="5">
    <source>
        <dbReference type="ARBA" id="ARBA00022729"/>
    </source>
</evidence>
<dbReference type="CDD" id="cd00028">
    <property type="entry name" value="B_lectin"/>
    <property type="match status" value="2"/>
</dbReference>
<dbReference type="InterPro" id="IPR000858">
    <property type="entry name" value="S_locus_glycoprot_dom"/>
</dbReference>
<keyword evidence="2" id="KW-1003">Cell membrane</keyword>
<dbReference type="InterPro" id="IPR001245">
    <property type="entry name" value="Ser-Thr/Tyr_kinase_cat_dom"/>
</dbReference>
<dbReference type="Gene3D" id="2.90.10.10">
    <property type="entry name" value="Bulb-type lectin domain"/>
    <property type="match status" value="2"/>
</dbReference>
<feature type="region of interest" description="Disordered" evidence="11">
    <location>
        <begin position="1769"/>
        <end position="1798"/>
    </location>
</feature>
<gene>
    <name evidence="16" type="ORF">KY290_032811</name>
</gene>
<feature type="domain" description="Protein kinase" evidence="13">
    <location>
        <begin position="1495"/>
        <end position="1781"/>
    </location>
</feature>
<keyword evidence="5" id="KW-0732">Signal</keyword>
<evidence type="ECO:0000256" key="7">
    <source>
        <dbReference type="ARBA" id="ARBA00022777"/>
    </source>
</evidence>
<feature type="compositionally biased region" description="Low complexity" evidence="11">
    <location>
        <begin position="1783"/>
        <end position="1798"/>
    </location>
</feature>
<dbReference type="Gene3D" id="1.10.510.10">
    <property type="entry name" value="Transferase(Phosphotransferase) domain 1"/>
    <property type="match status" value="2"/>
</dbReference>
<evidence type="ECO:0000256" key="11">
    <source>
        <dbReference type="SAM" id="MobiDB-lite"/>
    </source>
</evidence>
<dbReference type="SMART" id="SM00220">
    <property type="entry name" value="S_TKc"/>
    <property type="match status" value="2"/>
</dbReference>
<dbReference type="InterPro" id="IPR008271">
    <property type="entry name" value="Ser/Thr_kinase_AS"/>
</dbReference>
<feature type="transmembrane region" description="Helical" evidence="12">
    <location>
        <begin position="578"/>
        <end position="599"/>
    </location>
</feature>
<dbReference type="SUPFAM" id="SSF51110">
    <property type="entry name" value="alpha-D-mannose-specific plant lectins"/>
    <property type="match status" value="2"/>
</dbReference>
<keyword evidence="9" id="KW-1015">Disulfide bond</keyword>
<protein>
    <submittedName>
        <fullName evidence="16">Uncharacterized protein</fullName>
    </submittedName>
</protein>
<organism evidence="16 17">
    <name type="scientific">Solanum tuberosum</name>
    <name type="common">Potato</name>
    <dbReference type="NCBI Taxonomy" id="4113"/>
    <lineage>
        <taxon>Eukaryota</taxon>
        <taxon>Viridiplantae</taxon>
        <taxon>Streptophyta</taxon>
        <taxon>Embryophyta</taxon>
        <taxon>Tracheophyta</taxon>
        <taxon>Spermatophyta</taxon>
        <taxon>Magnoliopsida</taxon>
        <taxon>eudicotyledons</taxon>
        <taxon>Gunneridae</taxon>
        <taxon>Pentapetalae</taxon>
        <taxon>asterids</taxon>
        <taxon>lamiids</taxon>
        <taxon>Solanales</taxon>
        <taxon>Solanaceae</taxon>
        <taxon>Solanoideae</taxon>
        <taxon>Solaneae</taxon>
        <taxon>Solanum</taxon>
    </lineage>
</organism>
<reference evidence="16 17" key="1">
    <citation type="journal article" date="2021" name="bioRxiv">
        <title>Chromosome-scale and haplotype-resolved genome assembly of a tetraploid potato cultivar.</title>
        <authorList>
            <person name="Sun H."/>
            <person name="Jiao W.-B."/>
            <person name="Krause K."/>
            <person name="Campoy J.A."/>
            <person name="Goel M."/>
            <person name="Folz-Donahue K."/>
            <person name="Kukat C."/>
            <person name="Huettel B."/>
            <person name="Schneeberger K."/>
        </authorList>
    </citation>
    <scope>NUCLEOTIDE SEQUENCE [LARGE SCALE GENOMIC DNA]</scope>
    <source>
        <strain evidence="16">SolTubOtavaFocal</strain>
        <tissue evidence="16">Leaves</tissue>
    </source>
</reference>
<evidence type="ECO:0000256" key="6">
    <source>
        <dbReference type="ARBA" id="ARBA00022741"/>
    </source>
</evidence>
<evidence type="ECO:0000313" key="17">
    <source>
        <dbReference type="Proteomes" id="UP000826656"/>
    </source>
</evidence>
<feature type="domain" description="Apple" evidence="15">
    <location>
        <begin position="305"/>
        <end position="390"/>
    </location>
</feature>
<dbReference type="InterPro" id="IPR003609">
    <property type="entry name" value="Pan_app"/>
</dbReference>
<name>A0ABQ7UED8_SOLTU</name>
<keyword evidence="12" id="KW-1133">Transmembrane helix</keyword>
<evidence type="ECO:0000256" key="2">
    <source>
        <dbReference type="ARBA" id="ARBA00022475"/>
    </source>
</evidence>
<comment type="caution">
    <text evidence="16">The sequence shown here is derived from an EMBL/GenBank/DDBJ whole genome shotgun (WGS) entry which is preliminary data.</text>
</comment>
<dbReference type="Proteomes" id="UP000826656">
    <property type="component" value="Unassembled WGS sequence"/>
</dbReference>
<dbReference type="CDD" id="cd01098">
    <property type="entry name" value="PAN_AP_plant"/>
    <property type="match status" value="2"/>
</dbReference>
<keyword evidence="4" id="KW-0808">Transferase</keyword>
<dbReference type="Pfam" id="PF07714">
    <property type="entry name" value="PK_Tyr_Ser-Thr"/>
    <property type="match status" value="2"/>
</dbReference>
<feature type="domain" description="Protein kinase" evidence="13">
    <location>
        <begin position="658"/>
        <end position="941"/>
    </location>
</feature>
<evidence type="ECO:0000313" key="16">
    <source>
        <dbReference type="EMBL" id="KAH0744818.1"/>
    </source>
</evidence>
<dbReference type="PANTHER" id="PTHR27002">
    <property type="entry name" value="RECEPTOR-LIKE SERINE/THREONINE-PROTEIN KINASE SD1-8"/>
    <property type="match status" value="1"/>
</dbReference>
<accession>A0ABQ7UED8</accession>
<dbReference type="Pfam" id="PF08276">
    <property type="entry name" value="PAN_2"/>
    <property type="match status" value="2"/>
</dbReference>
<dbReference type="InterPro" id="IPR036426">
    <property type="entry name" value="Bulb-type_lectin_dom_sf"/>
</dbReference>
<dbReference type="SMART" id="SM00108">
    <property type="entry name" value="B_lectin"/>
    <property type="match status" value="2"/>
</dbReference>
<dbReference type="InterPro" id="IPR011009">
    <property type="entry name" value="Kinase-like_dom_sf"/>
</dbReference>
<dbReference type="Pfam" id="PF00954">
    <property type="entry name" value="S_locus_glycop"/>
    <property type="match status" value="2"/>
</dbReference>
<feature type="domain" description="Bulb-type lectin" evidence="14">
    <location>
        <begin position="998"/>
        <end position="1123"/>
    </location>
</feature>
<dbReference type="InterPro" id="IPR000719">
    <property type="entry name" value="Prot_kinase_dom"/>
</dbReference>
<evidence type="ECO:0000256" key="3">
    <source>
        <dbReference type="ARBA" id="ARBA00022527"/>
    </source>
</evidence>